<sequence length="162" mass="19402">MSSELFHVQGKVFIERHQQLNYFMFKYHQLMNSLNLLTTLPYLTGCILSCYQLAYLKHLPWLNCMKIIVEFFFLSGSMWHIITQSEELNHCNEIVKQAVYDSHWNNATPQMRKTVCLILQNAQAPKYLRFLNGMVLLRNEFLLQWYRTVFSFLNFMKLNGYL</sequence>
<evidence type="ECO:0000256" key="4">
    <source>
        <dbReference type="ARBA" id="ARBA00022725"/>
    </source>
</evidence>
<keyword evidence="4" id="KW-0552">Olfaction</keyword>
<dbReference type="Pfam" id="PF02949">
    <property type="entry name" value="7tm_6"/>
    <property type="match status" value="1"/>
</dbReference>
<dbReference type="EMBL" id="HBUF01027936">
    <property type="protein sequence ID" value="CAG6613535.1"/>
    <property type="molecule type" value="Transcribed_RNA"/>
</dbReference>
<dbReference type="GO" id="GO:0016020">
    <property type="term" value="C:membrane"/>
    <property type="evidence" value="ECO:0007669"/>
    <property type="project" value="UniProtKB-SubCell"/>
</dbReference>
<evidence type="ECO:0000256" key="8">
    <source>
        <dbReference type="ARBA" id="ARBA00023224"/>
    </source>
</evidence>
<accession>A0A8D8LMZ3</accession>
<organism evidence="10">
    <name type="scientific">Cacopsylla melanoneura</name>
    <dbReference type="NCBI Taxonomy" id="428564"/>
    <lineage>
        <taxon>Eukaryota</taxon>
        <taxon>Metazoa</taxon>
        <taxon>Ecdysozoa</taxon>
        <taxon>Arthropoda</taxon>
        <taxon>Hexapoda</taxon>
        <taxon>Insecta</taxon>
        <taxon>Pterygota</taxon>
        <taxon>Neoptera</taxon>
        <taxon>Paraneoptera</taxon>
        <taxon>Hemiptera</taxon>
        <taxon>Sternorrhyncha</taxon>
        <taxon>Psylloidea</taxon>
        <taxon>Psyllidae</taxon>
        <taxon>Psyllinae</taxon>
        <taxon>Cacopsylla</taxon>
    </lineage>
</organism>
<evidence type="ECO:0000256" key="6">
    <source>
        <dbReference type="ARBA" id="ARBA00023136"/>
    </source>
</evidence>
<evidence type="ECO:0000313" key="10">
    <source>
        <dbReference type="EMBL" id="CAG6613535.1"/>
    </source>
</evidence>
<keyword evidence="6 9" id="KW-0472">Membrane</keyword>
<name>A0A8D8LMZ3_9HEMI</name>
<dbReference type="GO" id="GO:0007165">
    <property type="term" value="P:signal transduction"/>
    <property type="evidence" value="ECO:0007669"/>
    <property type="project" value="UniProtKB-KW"/>
</dbReference>
<reference evidence="10" key="1">
    <citation type="submission" date="2021-05" db="EMBL/GenBank/DDBJ databases">
        <authorList>
            <person name="Alioto T."/>
            <person name="Alioto T."/>
            <person name="Gomez Garrido J."/>
        </authorList>
    </citation>
    <scope>NUCLEOTIDE SEQUENCE</scope>
</reference>
<keyword evidence="7" id="KW-0675">Receptor</keyword>
<evidence type="ECO:0008006" key="11">
    <source>
        <dbReference type="Google" id="ProtNLM"/>
    </source>
</evidence>
<feature type="transmembrane region" description="Helical" evidence="9">
    <location>
        <begin position="34"/>
        <end position="54"/>
    </location>
</feature>
<comment type="subcellular location">
    <subcellularLocation>
        <location evidence="1">Membrane</location>
        <topology evidence="1">Multi-pass membrane protein</topology>
    </subcellularLocation>
</comment>
<evidence type="ECO:0000256" key="1">
    <source>
        <dbReference type="ARBA" id="ARBA00004141"/>
    </source>
</evidence>
<protein>
    <recommendedName>
        <fullName evidence="11">Odorant receptor</fullName>
    </recommendedName>
</protein>
<evidence type="ECO:0000256" key="7">
    <source>
        <dbReference type="ARBA" id="ARBA00023170"/>
    </source>
</evidence>
<evidence type="ECO:0000256" key="9">
    <source>
        <dbReference type="SAM" id="Phobius"/>
    </source>
</evidence>
<dbReference type="AlphaFoldDB" id="A0A8D8LMZ3"/>
<dbReference type="GO" id="GO:0005549">
    <property type="term" value="F:odorant binding"/>
    <property type="evidence" value="ECO:0007669"/>
    <property type="project" value="InterPro"/>
</dbReference>
<keyword evidence="5 9" id="KW-1133">Transmembrane helix</keyword>
<dbReference type="InterPro" id="IPR004117">
    <property type="entry name" value="7tm6_olfct_rcpt"/>
</dbReference>
<keyword evidence="8" id="KW-0807">Transducer</keyword>
<proteinExistence type="predicted"/>
<evidence type="ECO:0000256" key="3">
    <source>
        <dbReference type="ARBA" id="ARBA00022692"/>
    </source>
</evidence>
<keyword evidence="2" id="KW-0716">Sensory transduction</keyword>
<evidence type="ECO:0000256" key="2">
    <source>
        <dbReference type="ARBA" id="ARBA00022606"/>
    </source>
</evidence>
<evidence type="ECO:0000256" key="5">
    <source>
        <dbReference type="ARBA" id="ARBA00022989"/>
    </source>
</evidence>
<keyword evidence="3 9" id="KW-0812">Transmembrane</keyword>
<dbReference type="GO" id="GO:0004984">
    <property type="term" value="F:olfactory receptor activity"/>
    <property type="evidence" value="ECO:0007669"/>
    <property type="project" value="InterPro"/>
</dbReference>